<accession>A0A1J5PWT3</accession>
<name>A0A1J5PWT3_9ZZZZ</name>
<reference evidence="1" key="1">
    <citation type="submission" date="2016-10" db="EMBL/GenBank/DDBJ databases">
        <title>Sequence of Gallionella enrichment culture.</title>
        <authorList>
            <person name="Poehlein A."/>
            <person name="Muehling M."/>
            <person name="Daniel R."/>
        </authorList>
    </citation>
    <scope>NUCLEOTIDE SEQUENCE</scope>
</reference>
<proteinExistence type="predicted"/>
<evidence type="ECO:0008006" key="2">
    <source>
        <dbReference type="Google" id="ProtNLM"/>
    </source>
</evidence>
<organism evidence="1">
    <name type="scientific">mine drainage metagenome</name>
    <dbReference type="NCBI Taxonomy" id="410659"/>
    <lineage>
        <taxon>unclassified sequences</taxon>
        <taxon>metagenomes</taxon>
        <taxon>ecological metagenomes</taxon>
    </lineage>
</organism>
<protein>
    <recommendedName>
        <fullName evidence="2">PD-(D/E)XK endonuclease-like domain-containing protein</fullName>
    </recommendedName>
</protein>
<evidence type="ECO:0000313" key="1">
    <source>
        <dbReference type="EMBL" id="OIQ72020.1"/>
    </source>
</evidence>
<sequence length="258" mass="29134">MLIAEPKTLNYGLVGTAFDYRLRFRIERENKCDTRPWIASLWSGSSFVAQSELSEAGLDIDINYMSERSSSIEDINSEARTLLDLYLKTGNMTDALIESALKLATIDIVFRSGRYEDQIGIVNPLDIADLSNLFELIDADKFKSNQSCYLNPTFGIGSELVNGADADLIIDGALIDIKTTKKSDFSWAYFDQLVGYLLLHAIDCEHQNIPRSIERLGIYFSRHNCLFLVNVTDLIDESMLPDVVHSFRNLVKQSGNRR</sequence>
<comment type="caution">
    <text evidence="1">The sequence shown here is derived from an EMBL/GenBank/DDBJ whole genome shotgun (WGS) entry which is preliminary data.</text>
</comment>
<dbReference type="AlphaFoldDB" id="A0A1J5PWT3"/>
<dbReference type="EMBL" id="MLJW01003456">
    <property type="protein sequence ID" value="OIQ72020.1"/>
    <property type="molecule type" value="Genomic_DNA"/>
</dbReference>
<gene>
    <name evidence="1" type="ORF">GALL_463610</name>
</gene>